<dbReference type="Pfam" id="PF04385">
    <property type="entry name" value="FAINT"/>
    <property type="match status" value="1"/>
</dbReference>
<keyword evidence="1" id="KW-0732">Signal</keyword>
<dbReference type="Proteomes" id="UP000031512">
    <property type="component" value="Chromosome 1"/>
</dbReference>
<feature type="chain" id="PRO_5003939505" evidence="1">
    <location>
        <begin position="18"/>
        <end position="253"/>
    </location>
</feature>
<dbReference type="VEuPathDB" id="PiroplasmaDB:BEWA_027420"/>
<evidence type="ECO:0000256" key="1">
    <source>
        <dbReference type="SAM" id="SignalP"/>
    </source>
</evidence>
<dbReference type="GeneID" id="15805954"/>
<protein>
    <submittedName>
        <fullName evidence="2">Signal peptide-containing protein</fullName>
    </submittedName>
</protein>
<dbReference type="OrthoDB" id="361998at2759"/>
<reference evidence="2 3" key="1">
    <citation type="journal article" date="2012" name="BMC Genomics">
        <title>Comparative genomic analysis and phylogenetic position of Theileria equi.</title>
        <authorList>
            <person name="Kappmeyer L.S."/>
            <person name="Thiagarajan M."/>
            <person name="Herndon D.R."/>
            <person name="Ramsay J.D."/>
            <person name="Caler E."/>
            <person name="Djikeng A."/>
            <person name="Gillespie J.J."/>
            <person name="Lau A.O."/>
            <person name="Roalson E.H."/>
            <person name="Silva J.C."/>
            <person name="Silva M.G."/>
            <person name="Suarez C.E."/>
            <person name="Ueti M.W."/>
            <person name="Nene V.M."/>
            <person name="Mealey R.H."/>
            <person name="Knowles D.P."/>
            <person name="Brayton K.A."/>
        </authorList>
    </citation>
    <scope>NUCLEOTIDE SEQUENCE [LARGE SCALE GENOMIC DNA]</scope>
    <source>
        <strain evidence="2 3">WA</strain>
    </source>
</reference>
<dbReference type="AlphaFoldDB" id="L0AXD9"/>
<sequence length="253" mass="30232">MKNLLFLLPFLCYKAESFPIVDVTVDLAKEDQRHAYRMGTRVWHGFMYIAYYPTAGYRVTQINYEDQVLWKKSDNPEERLYNFKFYYLYGDLRVGFIHVFNGEKYVSFYFKKVAGTWVPISFDDLEYLVEKMKRCRDLDVNKPVVEEVFSVQEYSPSGIPAFICMPWPGYVIQLVRADESRLWEAKDDSERCEHVVLHGPKDEPKLVHMFIAMENAYKVLYFEKVNEEWKEVDKEKFYERLQSLDEETPMEVS</sequence>
<name>L0AXD9_THEEQ</name>
<evidence type="ECO:0000313" key="3">
    <source>
        <dbReference type="Proteomes" id="UP000031512"/>
    </source>
</evidence>
<accession>L0AXD9</accession>
<organism evidence="2 3">
    <name type="scientific">Theileria equi strain WA</name>
    <dbReference type="NCBI Taxonomy" id="1537102"/>
    <lineage>
        <taxon>Eukaryota</taxon>
        <taxon>Sar</taxon>
        <taxon>Alveolata</taxon>
        <taxon>Apicomplexa</taxon>
        <taxon>Aconoidasida</taxon>
        <taxon>Piroplasmida</taxon>
        <taxon>Theileriidae</taxon>
        <taxon>Theileria</taxon>
    </lineage>
</organism>
<dbReference type="eggNOG" id="ENOG502QWWP">
    <property type="taxonomic scope" value="Eukaryota"/>
</dbReference>
<proteinExistence type="predicted"/>
<gene>
    <name evidence="2" type="ORF">BEWA_027420</name>
</gene>
<dbReference type="InterPro" id="IPR007480">
    <property type="entry name" value="DUF529"/>
</dbReference>
<evidence type="ECO:0000313" key="2">
    <source>
        <dbReference type="EMBL" id="AFZ79893.1"/>
    </source>
</evidence>
<keyword evidence="3" id="KW-1185">Reference proteome</keyword>
<feature type="signal peptide" evidence="1">
    <location>
        <begin position="1"/>
        <end position="17"/>
    </location>
</feature>
<dbReference type="EMBL" id="CP001669">
    <property type="protein sequence ID" value="AFZ79893.1"/>
    <property type="molecule type" value="Genomic_DNA"/>
</dbReference>
<dbReference type="KEGG" id="beq:BEWA_027420"/>
<dbReference type="RefSeq" id="XP_004829559.1">
    <property type="nucleotide sequence ID" value="XM_004829502.1"/>
</dbReference>